<name>A0ABR3XPB6_9PEZI</name>
<dbReference type="EMBL" id="JAZHXJ010000060">
    <property type="protein sequence ID" value="KAL1877831.1"/>
    <property type="molecule type" value="Genomic_DNA"/>
</dbReference>
<proteinExistence type="predicted"/>
<organism evidence="1 2">
    <name type="scientific">Phialemonium thermophilum</name>
    <dbReference type="NCBI Taxonomy" id="223376"/>
    <lineage>
        <taxon>Eukaryota</taxon>
        <taxon>Fungi</taxon>
        <taxon>Dikarya</taxon>
        <taxon>Ascomycota</taxon>
        <taxon>Pezizomycotina</taxon>
        <taxon>Sordariomycetes</taxon>
        <taxon>Sordariomycetidae</taxon>
        <taxon>Cephalothecales</taxon>
        <taxon>Cephalothecaceae</taxon>
        <taxon>Phialemonium</taxon>
    </lineage>
</organism>
<protein>
    <submittedName>
        <fullName evidence="1">Uncharacterized protein</fullName>
    </submittedName>
</protein>
<reference evidence="1 2" key="1">
    <citation type="journal article" date="2024" name="Commun. Biol.">
        <title>Comparative genomic analysis of thermophilic fungi reveals convergent evolutionary adaptations and gene losses.</title>
        <authorList>
            <person name="Steindorff A.S."/>
            <person name="Aguilar-Pontes M.V."/>
            <person name="Robinson A.J."/>
            <person name="Andreopoulos B."/>
            <person name="LaButti K."/>
            <person name="Kuo A."/>
            <person name="Mondo S."/>
            <person name="Riley R."/>
            <person name="Otillar R."/>
            <person name="Haridas S."/>
            <person name="Lipzen A."/>
            <person name="Grimwood J."/>
            <person name="Schmutz J."/>
            <person name="Clum A."/>
            <person name="Reid I.D."/>
            <person name="Moisan M.C."/>
            <person name="Butler G."/>
            <person name="Nguyen T.T.M."/>
            <person name="Dewar K."/>
            <person name="Conant G."/>
            <person name="Drula E."/>
            <person name="Henrissat B."/>
            <person name="Hansel C."/>
            <person name="Singer S."/>
            <person name="Hutchinson M.I."/>
            <person name="de Vries R.P."/>
            <person name="Natvig D.O."/>
            <person name="Powell A.J."/>
            <person name="Tsang A."/>
            <person name="Grigoriev I.V."/>
        </authorList>
    </citation>
    <scope>NUCLEOTIDE SEQUENCE [LARGE SCALE GENOMIC DNA]</scope>
    <source>
        <strain evidence="1 2">ATCC 24622</strain>
    </source>
</reference>
<evidence type="ECO:0000313" key="1">
    <source>
        <dbReference type="EMBL" id="KAL1877831.1"/>
    </source>
</evidence>
<comment type="caution">
    <text evidence="1">The sequence shown here is derived from an EMBL/GenBank/DDBJ whole genome shotgun (WGS) entry which is preliminary data.</text>
</comment>
<sequence>MDMPRRPSRPKLDPGLTSFWFLASSGKRLSDKTGRCACWYNALRVQLSGVLVKYPAIRELIRQQSLSIPSRSEPIWGISVCRWPVIETCRWSCVCSTAAFG</sequence>
<keyword evidence="2" id="KW-1185">Reference proteome</keyword>
<dbReference type="Proteomes" id="UP001586593">
    <property type="component" value="Unassembled WGS sequence"/>
</dbReference>
<evidence type="ECO:0000313" key="2">
    <source>
        <dbReference type="Proteomes" id="UP001586593"/>
    </source>
</evidence>
<gene>
    <name evidence="1" type="ORF">VTK73DRAFT_8358</name>
</gene>
<accession>A0ABR3XPB6</accession>